<reference evidence="6" key="1">
    <citation type="submission" date="2017-09" db="EMBL/GenBank/DDBJ databases">
        <title>Depth-based differentiation of microbial function through sediment-hosted aquifers and enrichment of novel symbionts in the deep terrestrial subsurface.</title>
        <authorList>
            <person name="Probst A.J."/>
            <person name="Ladd B."/>
            <person name="Jarett J.K."/>
            <person name="Geller-Mcgrath D.E."/>
            <person name="Sieber C.M.K."/>
            <person name="Emerson J.B."/>
            <person name="Anantharaman K."/>
            <person name="Thomas B.C."/>
            <person name="Malmstrom R."/>
            <person name="Stieglmeier M."/>
            <person name="Klingl A."/>
            <person name="Woyke T."/>
            <person name="Ryan C.M."/>
            <person name="Banfield J.F."/>
        </authorList>
    </citation>
    <scope>NUCLEOTIDE SEQUENCE [LARGE SCALE GENOMIC DNA]</scope>
</reference>
<dbReference type="SMART" id="SM00883">
    <property type="entry name" value="Cpn10"/>
    <property type="match status" value="1"/>
</dbReference>
<sequence>MKKTDKTKAKISPCGDRVLVRPFTEEALRKSQGKTPSFGIILPDSVTKEKSAQGKVLAVGEGKWIEGKLVAVRVKVGDTVIFSKYGYDEVEDDGEELYLLKEDNILAVIK</sequence>
<comment type="similarity">
    <text evidence="1 3 4">Belongs to the GroES chaperonin family.</text>
</comment>
<dbReference type="PANTHER" id="PTHR10772:SF63">
    <property type="entry name" value="20 KDA CHAPERONIN, CHLOROPLASTIC"/>
    <property type="match status" value="1"/>
</dbReference>
<organism evidence="5 6">
    <name type="scientific">Candidatus Zambryskibacteria bacterium CG_4_9_14_3_um_filter_42_15</name>
    <dbReference type="NCBI Taxonomy" id="1975112"/>
    <lineage>
        <taxon>Bacteria</taxon>
        <taxon>Candidatus Zambryskiibacteriota</taxon>
    </lineage>
</organism>
<comment type="caution">
    <text evidence="5">The sequence shown here is derived from an EMBL/GenBank/DDBJ whole genome shotgun (WGS) entry which is preliminary data.</text>
</comment>
<dbReference type="GO" id="GO:0051082">
    <property type="term" value="F:unfolded protein binding"/>
    <property type="evidence" value="ECO:0007669"/>
    <property type="project" value="TreeGrafter"/>
</dbReference>
<dbReference type="GO" id="GO:0046872">
    <property type="term" value="F:metal ion binding"/>
    <property type="evidence" value="ECO:0007669"/>
    <property type="project" value="TreeGrafter"/>
</dbReference>
<comment type="subunit">
    <text evidence="3">Heptamer of 7 subunits arranged in a ring. Interacts with the chaperonin GroEL.</text>
</comment>
<evidence type="ECO:0000313" key="5">
    <source>
        <dbReference type="EMBL" id="PJA32519.1"/>
    </source>
</evidence>
<dbReference type="EMBL" id="PFXF01000032">
    <property type="protein sequence ID" value="PJA32519.1"/>
    <property type="molecule type" value="Genomic_DNA"/>
</dbReference>
<gene>
    <name evidence="3" type="primary">groES</name>
    <name evidence="3" type="synonym">groS</name>
    <name evidence="5" type="ORF">CO185_02650</name>
</gene>
<dbReference type="PANTHER" id="PTHR10772">
    <property type="entry name" value="10 KDA HEAT SHOCK PROTEIN"/>
    <property type="match status" value="1"/>
</dbReference>
<dbReference type="InterPro" id="IPR020818">
    <property type="entry name" value="Chaperonin_GroES"/>
</dbReference>
<dbReference type="Gene3D" id="2.30.33.40">
    <property type="entry name" value="GroES chaperonin"/>
    <property type="match status" value="1"/>
</dbReference>
<dbReference type="CDD" id="cd00320">
    <property type="entry name" value="cpn10"/>
    <property type="match status" value="1"/>
</dbReference>
<accession>A0A2M7WR96</accession>
<dbReference type="AlphaFoldDB" id="A0A2M7WR96"/>
<dbReference type="PRINTS" id="PR00297">
    <property type="entry name" value="CHAPERONIN10"/>
</dbReference>
<keyword evidence="3" id="KW-0963">Cytoplasm</keyword>
<comment type="subcellular location">
    <subcellularLocation>
        <location evidence="3">Cytoplasm</location>
    </subcellularLocation>
</comment>
<dbReference type="HAMAP" id="MF_00580">
    <property type="entry name" value="CH10"/>
    <property type="match status" value="1"/>
</dbReference>
<dbReference type="Proteomes" id="UP000230758">
    <property type="component" value="Unassembled WGS sequence"/>
</dbReference>
<comment type="function">
    <text evidence="3 4">Together with the chaperonin GroEL, plays an essential role in assisting protein folding. The GroEL-GroES system forms a nano-cage that allows encapsulation of the non-native substrate proteins and provides a physical environment optimized to promote and accelerate protein folding. GroES binds to the apical surface of the GroEL ring, thereby capping the opening of the GroEL channel.</text>
</comment>
<dbReference type="GO" id="GO:0005737">
    <property type="term" value="C:cytoplasm"/>
    <property type="evidence" value="ECO:0007669"/>
    <property type="project" value="UniProtKB-SubCell"/>
</dbReference>
<dbReference type="SUPFAM" id="SSF50129">
    <property type="entry name" value="GroES-like"/>
    <property type="match status" value="1"/>
</dbReference>
<evidence type="ECO:0000256" key="4">
    <source>
        <dbReference type="RuleBase" id="RU000535"/>
    </source>
</evidence>
<protein>
    <recommendedName>
        <fullName evidence="3">Co-chaperonin GroES</fullName>
    </recommendedName>
    <alternativeName>
        <fullName evidence="3">10 kDa chaperonin</fullName>
    </alternativeName>
    <alternativeName>
        <fullName evidence="3">Chaperonin-10</fullName>
        <shortName evidence="3">Cpn10</shortName>
    </alternativeName>
</protein>
<dbReference type="InterPro" id="IPR037124">
    <property type="entry name" value="Chaperonin_GroES_sf"/>
</dbReference>
<dbReference type="Pfam" id="PF00166">
    <property type="entry name" value="Cpn10"/>
    <property type="match status" value="1"/>
</dbReference>
<dbReference type="GO" id="GO:0051087">
    <property type="term" value="F:protein-folding chaperone binding"/>
    <property type="evidence" value="ECO:0007669"/>
    <property type="project" value="TreeGrafter"/>
</dbReference>
<evidence type="ECO:0000256" key="2">
    <source>
        <dbReference type="ARBA" id="ARBA00023186"/>
    </source>
</evidence>
<dbReference type="InterPro" id="IPR011032">
    <property type="entry name" value="GroES-like_sf"/>
</dbReference>
<dbReference type="FunFam" id="2.30.33.40:FF:000001">
    <property type="entry name" value="10 kDa chaperonin"/>
    <property type="match status" value="1"/>
</dbReference>
<evidence type="ECO:0000256" key="3">
    <source>
        <dbReference type="HAMAP-Rule" id="MF_00580"/>
    </source>
</evidence>
<name>A0A2M7WR96_9BACT</name>
<dbReference type="GO" id="GO:0044183">
    <property type="term" value="F:protein folding chaperone"/>
    <property type="evidence" value="ECO:0007669"/>
    <property type="project" value="InterPro"/>
</dbReference>
<keyword evidence="2 3" id="KW-0143">Chaperone</keyword>
<dbReference type="GO" id="GO:0005524">
    <property type="term" value="F:ATP binding"/>
    <property type="evidence" value="ECO:0007669"/>
    <property type="project" value="InterPro"/>
</dbReference>
<evidence type="ECO:0000256" key="1">
    <source>
        <dbReference type="ARBA" id="ARBA00006975"/>
    </source>
</evidence>
<proteinExistence type="inferred from homology"/>
<evidence type="ECO:0000313" key="6">
    <source>
        <dbReference type="Proteomes" id="UP000230758"/>
    </source>
</evidence>